<gene>
    <name evidence="1" type="ORF">E5K00_21435</name>
</gene>
<comment type="caution">
    <text evidence="1">The sequence shown here is derived from an EMBL/GenBank/DDBJ whole genome shotgun (WGS) entry which is preliminary data.</text>
</comment>
<dbReference type="AlphaFoldDB" id="A0A4Z0PS53"/>
<accession>A0A4Z0PS53</accession>
<proteinExistence type="predicted"/>
<dbReference type="EMBL" id="SRLC01000003">
    <property type="protein sequence ID" value="TGE20560.1"/>
    <property type="molecule type" value="Genomic_DNA"/>
</dbReference>
<sequence>MSVKINPNQPVTITVDFGSPQVAAYKLWYKQALDVLFTTLGTGTDKGPATPSSYPYSVAGLADSSTIAYHVALHGNANTPYKVTVTLAQAGTPLPGATLPLTGTTDGNGNAVVDGSIDLTT</sequence>
<dbReference type="RefSeq" id="WP_135465361.1">
    <property type="nucleotide sequence ID" value="NZ_SRLC01000003.1"/>
</dbReference>
<dbReference type="OrthoDB" id="9842581at2"/>
<reference evidence="1 2" key="1">
    <citation type="submission" date="2019-04" db="EMBL/GenBank/DDBJ databases">
        <authorList>
            <person name="Feng G."/>
            <person name="Zhang J."/>
            <person name="Zhu H."/>
        </authorList>
    </citation>
    <scope>NUCLEOTIDE SEQUENCE [LARGE SCALE GENOMIC DNA]</scope>
    <source>
        <strain evidence="1 2">JCM 31653</strain>
    </source>
</reference>
<dbReference type="Proteomes" id="UP000297549">
    <property type="component" value="Unassembled WGS sequence"/>
</dbReference>
<keyword evidence="2" id="KW-1185">Reference proteome</keyword>
<evidence type="ECO:0000313" key="1">
    <source>
        <dbReference type="EMBL" id="TGE20560.1"/>
    </source>
</evidence>
<organism evidence="1 2">
    <name type="scientific">Hymenobacter aquaticus</name>
    <dbReference type="NCBI Taxonomy" id="1867101"/>
    <lineage>
        <taxon>Bacteria</taxon>
        <taxon>Pseudomonadati</taxon>
        <taxon>Bacteroidota</taxon>
        <taxon>Cytophagia</taxon>
        <taxon>Cytophagales</taxon>
        <taxon>Hymenobacteraceae</taxon>
        <taxon>Hymenobacter</taxon>
    </lineage>
</organism>
<protein>
    <submittedName>
        <fullName evidence="1">Uncharacterized protein</fullName>
    </submittedName>
</protein>
<name>A0A4Z0PS53_9BACT</name>
<evidence type="ECO:0000313" key="2">
    <source>
        <dbReference type="Proteomes" id="UP000297549"/>
    </source>
</evidence>